<dbReference type="SUPFAM" id="SSF88946">
    <property type="entry name" value="Sigma2 domain of RNA polymerase sigma factors"/>
    <property type="match status" value="1"/>
</dbReference>
<dbReference type="InterPro" id="IPR013325">
    <property type="entry name" value="RNA_pol_sigma_r2"/>
</dbReference>
<proteinExistence type="inferred from homology"/>
<keyword evidence="9" id="KW-1185">Reference proteome</keyword>
<evidence type="ECO:0000256" key="4">
    <source>
        <dbReference type="ARBA" id="ARBA00023125"/>
    </source>
</evidence>
<evidence type="ECO:0000259" key="6">
    <source>
        <dbReference type="Pfam" id="PF04542"/>
    </source>
</evidence>
<dbReference type="Pfam" id="PF04542">
    <property type="entry name" value="Sigma70_r2"/>
    <property type="match status" value="1"/>
</dbReference>
<dbReference type="InterPro" id="IPR013249">
    <property type="entry name" value="RNA_pol_sigma70_r4_t2"/>
</dbReference>
<keyword evidence="2" id="KW-0805">Transcription regulation</keyword>
<dbReference type="InterPro" id="IPR013324">
    <property type="entry name" value="RNA_pol_sigma_r3/r4-like"/>
</dbReference>
<evidence type="ECO:0000256" key="5">
    <source>
        <dbReference type="ARBA" id="ARBA00023163"/>
    </source>
</evidence>
<dbReference type="InterPro" id="IPR014284">
    <property type="entry name" value="RNA_pol_sigma-70_dom"/>
</dbReference>
<gene>
    <name evidence="8" type="ORF">WAE58_07100</name>
</gene>
<evidence type="ECO:0000313" key="9">
    <source>
        <dbReference type="Proteomes" id="UP001378956"/>
    </source>
</evidence>
<evidence type="ECO:0000259" key="7">
    <source>
        <dbReference type="Pfam" id="PF08281"/>
    </source>
</evidence>
<protein>
    <submittedName>
        <fullName evidence="8">Sigma-70 family RNA polymerase sigma factor</fullName>
    </submittedName>
</protein>
<dbReference type="EMBL" id="JBBEUB010000002">
    <property type="protein sequence ID" value="MEJ2902184.1"/>
    <property type="molecule type" value="Genomic_DNA"/>
</dbReference>
<comment type="similarity">
    <text evidence="1">Belongs to the sigma-70 factor family. ECF subfamily.</text>
</comment>
<accession>A0ABU8NJX2</accession>
<evidence type="ECO:0000256" key="1">
    <source>
        <dbReference type="ARBA" id="ARBA00010641"/>
    </source>
</evidence>
<organism evidence="8 9">
    <name type="scientific">Pedobacter panaciterrae</name>
    <dbReference type="NCBI Taxonomy" id="363849"/>
    <lineage>
        <taxon>Bacteria</taxon>
        <taxon>Pseudomonadati</taxon>
        <taxon>Bacteroidota</taxon>
        <taxon>Sphingobacteriia</taxon>
        <taxon>Sphingobacteriales</taxon>
        <taxon>Sphingobacteriaceae</taxon>
        <taxon>Pedobacter</taxon>
    </lineage>
</organism>
<dbReference type="Gene3D" id="1.10.10.10">
    <property type="entry name" value="Winged helix-like DNA-binding domain superfamily/Winged helix DNA-binding domain"/>
    <property type="match status" value="1"/>
</dbReference>
<dbReference type="NCBIfam" id="TIGR02937">
    <property type="entry name" value="sigma70-ECF"/>
    <property type="match status" value="1"/>
</dbReference>
<dbReference type="InterPro" id="IPR039425">
    <property type="entry name" value="RNA_pol_sigma-70-like"/>
</dbReference>
<feature type="domain" description="RNA polymerase sigma factor 70 region 4 type 2" evidence="7">
    <location>
        <begin position="128"/>
        <end position="179"/>
    </location>
</feature>
<dbReference type="PANTHER" id="PTHR43133">
    <property type="entry name" value="RNA POLYMERASE ECF-TYPE SIGMA FACTO"/>
    <property type="match status" value="1"/>
</dbReference>
<dbReference type="PANTHER" id="PTHR43133:SF8">
    <property type="entry name" value="RNA POLYMERASE SIGMA FACTOR HI_1459-RELATED"/>
    <property type="match status" value="1"/>
</dbReference>
<evidence type="ECO:0000256" key="2">
    <source>
        <dbReference type="ARBA" id="ARBA00023015"/>
    </source>
</evidence>
<evidence type="ECO:0000256" key="3">
    <source>
        <dbReference type="ARBA" id="ARBA00023082"/>
    </source>
</evidence>
<keyword evidence="5" id="KW-0804">Transcription</keyword>
<feature type="domain" description="RNA polymerase sigma-70 region 2" evidence="6">
    <location>
        <begin position="26"/>
        <end position="99"/>
    </location>
</feature>
<dbReference type="InterPro" id="IPR036388">
    <property type="entry name" value="WH-like_DNA-bd_sf"/>
</dbReference>
<comment type="caution">
    <text evidence="8">The sequence shown here is derived from an EMBL/GenBank/DDBJ whole genome shotgun (WGS) entry which is preliminary data.</text>
</comment>
<dbReference type="InterPro" id="IPR007627">
    <property type="entry name" value="RNA_pol_sigma70_r2"/>
</dbReference>
<keyword evidence="3" id="KW-0731">Sigma factor</keyword>
<dbReference type="Gene3D" id="1.10.1740.10">
    <property type="match status" value="1"/>
</dbReference>
<dbReference type="RefSeq" id="WP_172662566.1">
    <property type="nucleotide sequence ID" value="NZ_CBFGNQ010000021.1"/>
</dbReference>
<dbReference type="CDD" id="cd06171">
    <property type="entry name" value="Sigma70_r4"/>
    <property type="match status" value="1"/>
</dbReference>
<keyword evidence="4" id="KW-0238">DNA-binding</keyword>
<name>A0ABU8NJX2_9SPHI</name>
<dbReference type="SUPFAM" id="SSF88659">
    <property type="entry name" value="Sigma3 and sigma4 domains of RNA polymerase sigma factors"/>
    <property type="match status" value="1"/>
</dbReference>
<reference evidence="8 9" key="1">
    <citation type="submission" date="2024-03" db="EMBL/GenBank/DDBJ databases">
        <title>Sequence of Lycoming College Course Isolates.</title>
        <authorList>
            <person name="Plotts O."/>
            <person name="Newman J."/>
        </authorList>
    </citation>
    <scope>NUCLEOTIDE SEQUENCE [LARGE SCALE GENOMIC DNA]</scope>
    <source>
        <strain evidence="8 9">CJB-3</strain>
    </source>
</reference>
<dbReference type="Pfam" id="PF08281">
    <property type="entry name" value="Sigma70_r4_2"/>
    <property type="match status" value="1"/>
</dbReference>
<evidence type="ECO:0000313" key="8">
    <source>
        <dbReference type="EMBL" id="MEJ2902184.1"/>
    </source>
</evidence>
<dbReference type="Proteomes" id="UP001378956">
    <property type="component" value="Unassembled WGS sequence"/>
</dbReference>
<sequence length="195" mass="22931">MLRKLPKLKEIIAGVADQKNASKEVMYKTYYGYLMAVTMRYINNRSDSEELVNDTFIKIFNHITQFQLLESAIDPEKTFRGWMAKIASRNCIDYLRKRRTINEEFDDIGEEKHPQIYSRALDQLYVEDILKLLNTLPESQRIIFNMFEIEGFSHDEISKTLGIPENICRVYLGRAKQKLRKLYNESLIVEDGTYG</sequence>